<dbReference type="Proteomes" id="UP001295794">
    <property type="component" value="Unassembled WGS sequence"/>
</dbReference>
<feature type="non-terminal residue" evidence="1">
    <location>
        <position position="202"/>
    </location>
</feature>
<protein>
    <submittedName>
        <fullName evidence="1">Uncharacterized protein</fullName>
    </submittedName>
</protein>
<keyword evidence="2" id="KW-1185">Reference proteome</keyword>
<reference evidence="1" key="1">
    <citation type="submission" date="2023-11" db="EMBL/GenBank/DDBJ databases">
        <authorList>
            <person name="De Vega J J."/>
            <person name="De Vega J J."/>
        </authorList>
    </citation>
    <scope>NUCLEOTIDE SEQUENCE</scope>
</reference>
<evidence type="ECO:0000313" key="1">
    <source>
        <dbReference type="EMBL" id="CAK5268522.1"/>
    </source>
</evidence>
<evidence type="ECO:0000313" key="2">
    <source>
        <dbReference type="Proteomes" id="UP001295794"/>
    </source>
</evidence>
<proteinExistence type="predicted"/>
<gene>
    <name evidence="1" type="ORF">MYCIT1_LOCUS11754</name>
</gene>
<name>A0AAD2H3X0_9AGAR</name>
<dbReference type="AlphaFoldDB" id="A0AAD2H3X0"/>
<comment type="caution">
    <text evidence="1">The sequence shown here is derived from an EMBL/GenBank/DDBJ whole genome shotgun (WGS) entry which is preliminary data.</text>
</comment>
<organism evidence="1 2">
    <name type="scientific">Mycena citricolor</name>
    <dbReference type="NCBI Taxonomy" id="2018698"/>
    <lineage>
        <taxon>Eukaryota</taxon>
        <taxon>Fungi</taxon>
        <taxon>Dikarya</taxon>
        <taxon>Basidiomycota</taxon>
        <taxon>Agaricomycotina</taxon>
        <taxon>Agaricomycetes</taxon>
        <taxon>Agaricomycetidae</taxon>
        <taxon>Agaricales</taxon>
        <taxon>Marasmiineae</taxon>
        <taxon>Mycenaceae</taxon>
        <taxon>Mycena</taxon>
    </lineage>
</organism>
<sequence length="202" mass="21440">MRLSSSSSACARSRCFCASSSSCKASASRSSRSASLIAFSCFRRSDSAAFLSDSNCSQTAFDTPGSRPSARVSAISGAASGRASRVATVVRIGAIGVGNATGKSDRRGVSAATAFLRRRLSRWACMSFSAVLELRQSLSPMDSMRAAPYASFARDFMSRALPHDENCVILPIRTNISWSASPESSTFSLPKVFRKTSRQCSG</sequence>
<dbReference type="EMBL" id="CAVNYO010000138">
    <property type="protein sequence ID" value="CAK5268522.1"/>
    <property type="molecule type" value="Genomic_DNA"/>
</dbReference>
<accession>A0AAD2H3X0</accession>